<gene>
    <name evidence="1" type="ORF">K9B37_21990</name>
</gene>
<accession>A0ABS7VTN5</accession>
<dbReference type="RefSeq" id="WP_224315685.1">
    <property type="nucleotide sequence ID" value="NZ_JAIRBM010000024.1"/>
</dbReference>
<comment type="caution">
    <text evidence="1">The sequence shown here is derived from an EMBL/GenBank/DDBJ whole genome shotgun (WGS) entry which is preliminary data.</text>
</comment>
<keyword evidence="2" id="KW-1185">Reference proteome</keyword>
<evidence type="ECO:0000313" key="2">
    <source>
        <dbReference type="Proteomes" id="UP000704176"/>
    </source>
</evidence>
<sequence>MTQRAETAAQNGSTGSVIARMIDGRAHQLFIDPATQTFATALETLEFKGADEYCQYHVFLEMADEPGAPARWAYAGEHDGKIVVMKGFLGPAADLSIACAGVGLICDDGDAKYQSGSRFSETGQFPLEEQELFGEIAEVRNLDNVSLYQMKREAD</sequence>
<dbReference type="Proteomes" id="UP000704176">
    <property type="component" value="Unassembled WGS sequence"/>
</dbReference>
<dbReference type="EMBL" id="JAIRBM010000024">
    <property type="protein sequence ID" value="MBZ6078933.1"/>
    <property type="molecule type" value="Genomic_DNA"/>
</dbReference>
<proteinExistence type="predicted"/>
<organism evidence="1 2">
    <name type="scientific">Microvirga puerhi</name>
    <dbReference type="NCBI Taxonomy" id="2876078"/>
    <lineage>
        <taxon>Bacteria</taxon>
        <taxon>Pseudomonadati</taxon>
        <taxon>Pseudomonadota</taxon>
        <taxon>Alphaproteobacteria</taxon>
        <taxon>Hyphomicrobiales</taxon>
        <taxon>Methylobacteriaceae</taxon>
        <taxon>Microvirga</taxon>
    </lineage>
</organism>
<protein>
    <submittedName>
        <fullName evidence="1">Uncharacterized protein</fullName>
    </submittedName>
</protein>
<evidence type="ECO:0000313" key="1">
    <source>
        <dbReference type="EMBL" id="MBZ6078933.1"/>
    </source>
</evidence>
<reference evidence="1 2" key="1">
    <citation type="submission" date="2021-09" db="EMBL/GenBank/DDBJ databases">
        <title>The complete genome sequence of a new microorganism.</title>
        <authorList>
            <person name="Zi Z."/>
        </authorList>
    </citation>
    <scope>NUCLEOTIDE SEQUENCE [LARGE SCALE GENOMIC DNA]</scope>
    <source>
        <strain evidence="1 2">WGZ8</strain>
    </source>
</reference>
<name>A0ABS7VTN5_9HYPH</name>